<reference evidence="2" key="1">
    <citation type="submission" date="2017-11" db="EMBL/GenBank/DDBJ databases">
        <authorList>
            <person name="Lima N.C."/>
            <person name="Parody-Merino A.M."/>
            <person name="Battley P.F."/>
            <person name="Fidler A.E."/>
            <person name="Prosdocimi F."/>
        </authorList>
    </citation>
    <scope>NUCLEOTIDE SEQUENCE [LARGE SCALE GENOMIC DNA]</scope>
</reference>
<dbReference type="AlphaFoldDB" id="A0A2I0U3H0"/>
<keyword evidence="2" id="KW-1185">Reference proteome</keyword>
<evidence type="ECO:0000313" key="1">
    <source>
        <dbReference type="EMBL" id="PKU40607.1"/>
    </source>
</evidence>
<protein>
    <submittedName>
        <fullName evidence="1">Uncharacterized protein</fullName>
    </submittedName>
</protein>
<dbReference type="Proteomes" id="UP000233556">
    <property type="component" value="Unassembled WGS sequence"/>
</dbReference>
<dbReference type="EMBL" id="KZ506238">
    <property type="protein sequence ID" value="PKU40607.1"/>
    <property type="molecule type" value="Genomic_DNA"/>
</dbReference>
<accession>A0A2I0U3H0</accession>
<name>A0A2I0U3H0_LIMLA</name>
<gene>
    <name evidence="1" type="ORF">llap_9087</name>
</gene>
<organism evidence="1 2">
    <name type="scientific">Limosa lapponica baueri</name>
    <dbReference type="NCBI Taxonomy" id="1758121"/>
    <lineage>
        <taxon>Eukaryota</taxon>
        <taxon>Metazoa</taxon>
        <taxon>Chordata</taxon>
        <taxon>Craniata</taxon>
        <taxon>Vertebrata</taxon>
        <taxon>Euteleostomi</taxon>
        <taxon>Archelosauria</taxon>
        <taxon>Archosauria</taxon>
        <taxon>Dinosauria</taxon>
        <taxon>Saurischia</taxon>
        <taxon>Theropoda</taxon>
        <taxon>Coelurosauria</taxon>
        <taxon>Aves</taxon>
        <taxon>Neognathae</taxon>
        <taxon>Neoaves</taxon>
        <taxon>Charadriiformes</taxon>
        <taxon>Scolopacidae</taxon>
        <taxon>Limosa</taxon>
    </lineage>
</organism>
<evidence type="ECO:0000313" key="2">
    <source>
        <dbReference type="Proteomes" id="UP000233556"/>
    </source>
</evidence>
<reference evidence="2" key="2">
    <citation type="submission" date="2017-12" db="EMBL/GenBank/DDBJ databases">
        <title>Genome sequence of the Bar-tailed Godwit (Limosa lapponica baueri).</title>
        <authorList>
            <person name="Lima N.C.B."/>
            <person name="Parody-Merino A.M."/>
            <person name="Battley P.F."/>
            <person name="Fidler A.E."/>
            <person name="Prosdocimi F."/>
        </authorList>
    </citation>
    <scope>NUCLEOTIDE SEQUENCE [LARGE SCALE GENOMIC DNA]</scope>
</reference>
<proteinExistence type="predicted"/>
<sequence>MGLKPPASAMLCLGKSPRRERPPLPQTCGKPESCQLASRLETCQSVIRGEDLCDEVIGRVFFIFIPRQGQNLLGFSMNAFPGCAQQLPPACLQKSQILIQYGKNFTAILTNRQHMTSLKQKPPPTPIIHELKLFAKVALTSIITLLLTIMYCKYKKLYHVVQVIFAIQLVAANHTCKIDSKMFTEDEIYYLNHPGRMSNGNKGTAAT</sequence>